<name>A0A478FUA1_9MOLU</name>
<proteinExistence type="predicted"/>
<dbReference type="Proteomes" id="UP000324831">
    <property type="component" value="Unassembled WGS sequence"/>
</dbReference>
<comment type="caution">
    <text evidence="1">The sequence shown here is derived from an EMBL/GenBank/DDBJ whole genome shotgun (WGS) entry which is preliminary data.</text>
</comment>
<protein>
    <submittedName>
        <fullName evidence="1">Uncharacterized protein</fullName>
    </submittedName>
</protein>
<organism evidence="1 2">
    <name type="scientific">Candidatus Mycoplasma haematohominis</name>
    <dbReference type="NCBI Taxonomy" id="1494318"/>
    <lineage>
        <taxon>Bacteria</taxon>
        <taxon>Bacillati</taxon>
        <taxon>Mycoplasmatota</taxon>
        <taxon>Mollicutes</taxon>
        <taxon>Mycoplasmataceae</taxon>
        <taxon>Mycoplasma</taxon>
    </lineage>
</organism>
<dbReference type="AlphaFoldDB" id="A0A478FUA1"/>
<dbReference type="EMBL" id="BIMN01000008">
    <property type="protein sequence ID" value="GCE64019.1"/>
    <property type="molecule type" value="Genomic_DNA"/>
</dbReference>
<reference evidence="1 2" key="1">
    <citation type="submission" date="2019-01" db="EMBL/GenBank/DDBJ databases">
        <title>Draft genome sequences of Candidatus Mycoplasma haemohominis SWG34-3 identified from a patient with pyrexia, anemia and liver dysfunction.</title>
        <authorList>
            <person name="Sekizuka T."/>
            <person name="Hattori N."/>
            <person name="Katano H."/>
            <person name="Takuma T."/>
            <person name="Ito T."/>
            <person name="Arai N."/>
            <person name="Yanai R."/>
            <person name="Ishii S."/>
            <person name="Miura Y."/>
            <person name="Tokunaga T."/>
            <person name="Watanabe H."/>
            <person name="Nomura N."/>
            <person name="Eguchi J."/>
            <person name="Arai T."/>
            <person name="Hasegawa H."/>
            <person name="Nakamaki T."/>
            <person name="Wakita T."/>
            <person name="Niki Y."/>
            <person name="Kuroda M."/>
        </authorList>
    </citation>
    <scope>NUCLEOTIDE SEQUENCE [LARGE SCALE GENOMIC DNA]</scope>
    <source>
        <strain evidence="1">SWG34-3</strain>
    </source>
</reference>
<evidence type="ECO:0000313" key="2">
    <source>
        <dbReference type="Proteomes" id="UP000324831"/>
    </source>
</evidence>
<accession>A0A478FUA1</accession>
<gene>
    <name evidence="1" type="ORF">MHSWG343_10270</name>
</gene>
<sequence length="149" mass="16706">MFHWAAALLSTITLAGLGLCGGYFGTKEYYETHPQTLAQSKELTDDKSIAYENRNELLAINPKENRVNWKKLEKRFKETVSASSNDQEPASDIFKTLKTTLTSKSDSELDGANLKESCKQAYSTNKDSSNKDNILKDIKKYCAITPITK</sequence>
<evidence type="ECO:0000313" key="1">
    <source>
        <dbReference type="EMBL" id="GCE64019.1"/>
    </source>
</evidence>